<reference evidence="1 2" key="1">
    <citation type="submission" date="2019-10" db="EMBL/GenBank/DDBJ databases">
        <title>Nocardia macrotermitis sp. nov. and Nocardia aurantia sp. nov., isolated from the gut of fungus growing-termite Macrotermes natalensis.</title>
        <authorList>
            <person name="Benndorf R."/>
            <person name="Schwitalla J."/>
            <person name="Martin K."/>
            <person name="De Beer W."/>
            <person name="Kaster A.-K."/>
            <person name="Vollmers J."/>
            <person name="Poulsen M."/>
            <person name="Beemelmanns C."/>
        </authorList>
    </citation>
    <scope>NUCLEOTIDE SEQUENCE [LARGE SCALE GENOMIC DNA]</scope>
    <source>
        <strain evidence="1 2">RB20</strain>
    </source>
</reference>
<proteinExistence type="predicted"/>
<protein>
    <submittedName>
        <fullName evidence="1">Uncharacterized protein</fullName>
    </submittedName>
</protein>
<dbReference type="AlphaFoldDB" id="A0A7K0D642"/>
<gene>
    <name evidence="1" type="ORF">NRB20_43360</name>
</gene>
<dbReference type="OrthoDB" id="4555411at2"/>
<dbReference type="RefSeq" id="WP_153411914.1">
    <property type="nucleotide sequence ID" value="NZ_WEGK01000009.1"/>
</dbReference>
<accession>A0A7K0D642</accession>
<name>A0A7K0D642_9NOCA</name>
<evidence type="ECO:0000313" key="1">
    <source>
        <dbReference type="EMBL" id="MQY21226.1"/>
    </source>
</evidence>
<dbReference type="Proteomes" id="UP000438448">
    <property type="component" value="Unassembled WGS sequence"/>
</dbReference>
<organism evidence="1 2">
    <name type="scientific">Nocardia macrotermitis</name>
    <dbReference type="NCBI Taxonomy" id="2585198"/>
    <lineage>
        <taxon>Bacteria</taxon>
        <taxon>Bacillati</taxon>
        <taxon>Actinomycetota</taxon>
        <taxon>Actinomycetes</taxon>
        <taxon>Mycobacteriales</taxon>
        <taxon>Nocardiaceae</taxon>
        <taxon>Nocardia</taxon>
    </lineage>
</organism>
<sequence length="90" mass="9345">MALQMIGTLMISDRTVHTARSVGQDGWVVSYLPGRTLGLSAAVGALLIAELATEIASTARPLGLTAPEAVGLSLLTPRALDRASQWTNAT</sequence>
<dbReference type="EMBL" id="WEGK01000009">
    <property type="protein sequence ID" value="MQY21226.1"/>
    <property type="molecule type" value="Genomic_DNA"/>
</dbReference>
<comment type="caution">
    <text evidence="1">The sequence shown here is derived from an EMBL/GenBank/DDBJ whole genome shotgun (WGS) entry which is preliminary data.</text>
</comment>
<evidence type="ECO:0000313" key="2">
    <source>
        <dbReference type="Proteomes" id="UP000438448"/>
    </source>
</evidence>
<keyword evidence="2" id="KW-1185">Reference proteome</keyword>